<evidence type="ECO:0000256" key="6">
    <source>
        <dbReference type="ARBA" id="ARBA00022958"/>
    </source>
</evidence>
<organism evidence="15 16">
    <name type="scientific">Cyanobium gracile UHCC 0281</name>
    <dbReference type="NCBI Taxonomy" id="3110309"/>
    <lineage>
        <taxon>Bacteria</taxon>
        <taxon>Bacillati</taxon>
        <taxon>Cyanobacteriota</taxon>
        <taxon>Cyanophyceae</taxon>
        <taxon>Synechococcales</taxon>
        <taxon>Prochlorococcaceae</taxon>
        <taxon>Cyanobium</taxon>
    </lineage>
</organism>
<dbReference type="PANTHER" id="PTHR11767:SF102">
    <property type="entry name" value="INWARDLY RECTIFYING POTASSIUM CHANNEL 1, ISOFORM F"/>
    <property type="match status" value="1"/>
</dbReference>
<dbReference type="InterPro" id="IPR041647">
    <property type="entry name" value="IRK_C"/>
</dbReference>
<reference evidence="15 16" key="1">
    <citation type="submission" date="2023-12" db="EMBL/GenBank/DDBJ databases">
        <title>Baltic Sea Cyanobacteria.</title>
        <authorList>
            <person name="Delbaje E."/>
            <person name="Fewer D.P."/>
            <person name="Shishido T.K."/>
        </authorList>
    </citation>
    <scope>NUCLEOTIDE SEQUENCE [LARGE SCALE GENOMIC DNA]</scope>
    <source>
        <strain evidence="15 16">UHCC 0281</strain>
    </source>
</reference>
<keyword evidence="7 12" id="KW-1133">Transmembrane helix</keyword>
<dbReference type="Gene3D" id="2.60.40.1400">
    <property type="entry name" value="G protein-activated inward rectifier potassium channel 1"/>
    <property type="match status" value="1"/>
</dbReference>
<evidence type="ECO:0000259" key="14">
    <source>
        <dbReference type="Pfam" id="PF17655"/>
    </source>
</evidence>
<keyword evidence="6" id="KW-0630">Potassium</keyword>
<keyword evidence="4 12" id="KW-0812">Transmembrane</keyword>
<evidence type="ECO:0000256" key="11">
    <source>
        <dbReference type="SAM" id="MobiDB-lite"/>
    </source>
</evidence>
<evidence type="ECO:0000256" key="2">
    <source>
        <dbReference type="ARBA" id="ARBA00022448"/>
    </source>
</evidence>
<dbReference type="InterPro" id="IPR014756">
    <property type="entry name" value="Ig_E-set"/>
</dbReference>
<feature type="transmembrane region" description="Helical" evidence="12">
    <location>
        <begin position="50"/>
        <end position="73"/>
    </location>
</feature>
<accession>A0ABU5SUT8</accession>
<evidence type="ECO:0000256" key="10">
    <source>
        <dbReference type="ARBA" id="ARBA00023303"/>
    </source>
</evidence>
<dbReference type="Gene3D" id="1.10.287.70">
    <property type="match status" value="1"/>
</dbReference>
<dbReference type="Pfam" id="PF07885">
    <property type="entry name" value="Ion_trans_2"/>
    <property type="match status" value="1"/>
</dbReference>
<dbReference type="SUPFAM" id="SSF81296">
    <property type="entry name" value="E set domains"/>
    <property type="match status" value="1"/>
</dbReference>
<comment type="subcellular location">
    <subcellularLocation>
        <location evidence="1">Membrane</location>
        <topology evidence="1">Multi-pass membrane protein</topology>
    </subcellularLocation>
</comment>
<evidence type="ECO:0000256" key="12">
    <source>
        <dbReference type="SAM" id="Phobius"/>
    </source>
</evidence>
<keyword evidence="3" id="KW-0633">Potassium transport</keyword>
<protein>
    <submittedName>
        <fullName evidence="15">Ion channel</fullName>
    </submittedName>
</protein>
<evidence type="ECO:0000256" key="7">
    <source>
        <dbReference type="ARBA" id="ARBA00022989"/>
    </source>
</evidence>
<sequence length="327" mass="37014">MAQQVERRQPIRSVRMSQRGGVLHAEELQGWHRHWREPYRFMLAIPWPGFLLSIAASYLLLNLAFTLLYALDLDGIGGAPAGQRLSVLDAFFFSVQTLGSIGYGVLHPSSLWVNLVVTVEALFGLLFIAVTTGLAFSRFSRSRARLRFSRVATIEPWQGHPTLTFRVANVRQNSLVDGRIRASLAMNEESNGRRMRRIVPLPLVRDQSISFQLMWTVMHRVDPHSPLFGLDREELERRQAEILVAFQGLDEILLAPVHFRCSYGAADLRLGEQFRDMVRMDGPNSVCLDFSCFDETDLQDPVLRPETPVHGEGESRSPDPPAPRPWG</sequence>
<gene>
    <name evidence="15" type="ORF">VB739_06985</name>
</gene>
<dbReference type="Proteomes" id="UP001302329">
    <property type="component" value="Unassembled WGS sequence"/>
</dbReference>
<evidence type="ECO:0000256" key="9">
    <source>
        <dbReference type="ARBA" id="ARBA00023136"/>
    </source>
</evidence>
<evidence type="ECO:0000256" key="3">
    <source>
        <dbReference type="ARBA" id="ARBA00022538"/>
    </source>
</evidence>
<evidence type="ECO:0000256" key="4">
    <source>
        <dbReference type="ARBA" id="ARBA00022692"/>
    </source>
</evidence>
<keyword evidence="16" id="KW-1185">Reference proteome</keyword>
<proteinExistence type="predicted"/>
<evidence type="ECO:0000313" key="15">
    <source>
        <dbReference type="EMBL" id="MEA5442291.1"/>
    </source>
</evidence>
<evidence type="ECO:0000259" key="13">
    <source>
        <dbReference type="Pfam" id="PF07885"/>
    </source>
</evidence>
<keyword evidence="5" id="KW-0851">Voltage-gated channel</keyword>
<dbReference type="InterPro" id="IPR013518">
    <property type="entry name" value="K_chnl_inward-rec_Kir_cyto"/>
</dbReference>
<dbReference type="EMBL" id="JAYGHY010000016">
    <property type="protein sequence ID" value="MEA5442291.1"/>
    <property type="molecule type" value="Genomic_DNA"/>
</dbReference>
<dbReference type="RefSeq" id="WP_323356370.1">
    <property type="nucleotide sequence ID" value="NZ_JAYGHY010000016.1"/>
</dbReference>
<feature type="compositionally biased region" description="Pro residues" evidence="11">
    <location>
        <begin position="318"/>
        <end position="327"/>
    </location>
</feature>
<keyword evidence="9 12" id="KW-0472">Membrane</keyword>
<feature type="region of interest" description="Disordered" evidence="11">
    <location>
        <begin position="301"/>
        <end position="327"/>
    </location>
</feature>
<feature type="domain" description="Potassium channel" evidence="13">
    <location>
        <begin position="66"/>
        <end position="139"/>
    </location>
</feature>
<dbReference type="InterPro" id="IPR013099">
    <property type="entry name" value="K_chnl_dom"/>
</dbReference>
<feature type="compositionally biased region" description="Basic and acidic residues" evidence="11">
    <location>
        <begin position="307"/>
        <end position="317"/>
    </location>
</feature>
<dbReference type="SUPFAM" id="SSF81324">
    <property type="entry name" value="Voltage-gated potassium channels"/>
    <property type="match status" value="1"/>
</dbReference>
<keyword evidence="2" id="KW-0813">Transport</keyword>
<dbReference type="PANTHER" id="PTHR11767">
    <property type="entry name" value="INWARD RECTIFIER POTASSIUM CHANNEL"/>
    <property type="match status" value="1"/>
</dbReference>
<evidence type="ECO:0000256" key="8">
    <source>
        <dbReference type="ARBA" id="ARBA00023065"/>
    </source>
</evidence>
<dbReference type="Pfam" id="PF17655">
    <property type="entry name" value="IRK_C"/>
    <property type="match status" value="1"/>
</dbReference>
<feature type="transmembrane region" description="Helical" evidence="12">
    <location>
        <begin position="112"/>
        <end position="137"/>
    </location>
</feature>
<keyword evidence="10" id="KW-0407">Ion channel</keyword>
<evidence type="ECO:0000313" key="16">
    <source>
        <dbReference type="Proteomes" id="UP001302329"/>
    </source>
</evidence>
<dbReference type="InterPro" id="IPR016449">
    <property type="entry name" value="K_chnl_inward-rec_Kir"/>
</dbReference>
<feature type="domain" description="Inward rectifier potassium channel C-terminal" evidence="14">
    <location>
        <begin position="146"/>
        <end position="297"/>
    </location>
</feature>
<keyword evidence="8" id="KW-0406">Ion transport</keyword>
<evidence type="ECO:0000256" key="1">
    <source>
        <dbReference type="ARBA" id="ARBA00004141"/>
    </source>
</evidence>
<comment type="caution">
    <text evidence="15">The sequence shown here is derived from an EMBL/GenBank/DDBJ whole genome shotgun (WGS) entry which is preliminary data.</text>
</comment>
<name>A0ABU5SUT8_9CYAN</name>
<evidence type="ECO:0000256" key="5">
    <source>
        <dbReference type="ARBA" id="ARBA00022882"/>
    </source>
</evidence>